<dbReference type="OrthoDB" id="5958943at2759"/>
<comment type="pathway">
    <text evidence="1">Lipid metabolism; fatty acid beta-oxidation.</text>
</comment>
<evidence type="ECO:0000313" key="13">
    <source>
        <dbReference type="Proteomes" id="UP000038009"/>
    </source>
</evidence>
<feature type="domain" description="3-hydroxyacyl-CoA dehydrogenase NAD binding" evidence="11">
    <location>
        <begin position="400"/>
        <end position="579"/>
    </location>
</feature>
<dbReference type="Pfam" id="PF02737">
    <property type="entry name" value="3HCDH_N"/>
    <property type="match status" value="1"/>
</dbReference>
<evidence type="ECO:0000256" key="7">
    <source>
        <dbReference type="ARBA" id="ARBA00023239"/>
    </source>
</evidence>
<dbReference type="GO" id="GO:0016509">
    <property type="term" value="F:long-chain (3S)-3-hydroxyacyl-CoA dehydrogenase (NAD+) activity"/>
    <property type="evidence" value="ECO:0007669"/>
    <property type="project" value="TreeGrafter"/>
</dbReference>
<comment type="similarity">
    <text evidence="2">In the central section; belongs to the 3-hydroxyacyl-CoA dehydrogenase family.</text>
</comment>
<dbReference type="SUPFAM" id="SSF52096">
    <property type="entry name" value="ClpP/crotonase"/>
    <property type="match status" value="1"/>
</dbReference>
<evidence type="ECO:0000256" key="2">
    <source>
        <dbReference type="ARBA" id="ARBA00007005"/>
    </source>
</evidence>
<dbReference type="AlphaFoldDB" id="A0A0N1PD28"/>
<gene>
    <name evidence="12" type="ORF">ABL78_1867</name>
</gene>
<keyword evidence="4" id="KW-0560">Oxidoreductase</keyword>
<proteinExistence type="inferred from homology"/>
<organism evidence="12 13">
    <name type="scientific">Leptomonas seymouri</name>
    <dbReference type="NCBI Taxonomy" id="5684"/>
    <lineage>
        <taxon>Eukaryota</taxon>
        <taxon>Discoba</taxon>
        <taxon>Euglenozoa</taxon>
        <taxon>Kinetoplastea</taxon>
        <taxon>Metakinetoplastina</taxon>
        <taxon>Trypanosomatida</taxon>
        <taxon>Trypanosomatidae</taxon>
        <taxon>Leishmaniinae</taxon>
        <taxon>Leptomonas</taxon>
    </lineage>
</organism>
<evidence type="ECO:0000256" key="9">
    <source>
        <dbReference type="SAM" id="Coils"/>
    </source>
</evidence>
<keyword evidence="3" id="KW-0276">Fatty acid metabolism</keyword>
<dbReference type="InterPro" id="IPR036291">
    <property type="entry name" value="NAD(P)-bd_dom_sf"/>
</dbReference>
<dbReference type="SUPFAM" id="SSF48179">
    <property type="entry name" value="6-phosphogluconate dehydrogenase C-terminal domain-like"/>
    <property type="match status" value="2"/>
</dbReference>
<dbReference type="InterPro" id="IPR008927">
    <property type="entry name" value="6-PGluconate_DH-like_C_sf"/>
</dbReference>
<dbReference type="GO" id="GO:0006635">
    <property type="term" value="P:fatty acid beta-oxidation"/>
    <property type="evidence" value="ECO:0007669"/>
    <property type="project" value="UniProtKB-UniPathway"/>
</dbReference>
<evidence type="ECO:0000256" key="3">
    <source>
        <dbReference type="ARBA" id="ARBA00022832"/>
    </source>
</evidence>
<dbReference type="Gene3D" id="3.40.50.720">
    <property type="entry name" value="NAD(P)-binding Rossmann-like Domain"/>
    <property type="match status" value="1"/>
</dbReference>
<dbReference type="Gene3D" id="3.90.226.10">
    <property type="entry name" value="2-enoyl-CoA Hydratase, Chain A, domain 1"/>
    <property type="match status" value="1"/>
</dbReference>
<keyword evidence="7" id="KW-0456">Lyase</keyword>
<keyword evidence="9" id="KW-0175">Coiled coil</keyword>
<feature type="coiled-coil region" evidence="9">
    <location>
        <begin position="441"/>
        <end position="501"/>
    </location>
</feature>
<dbReference type="PANTHER" id="PTHR43612:SF3">
    <property type="entry name" value="TRIFUNCTIONAL ENZYME SUBUNIT ALPHA, MITOCHONDRIAL"/>
    <property type="match status" value="1"/>
</dbReference>
<keyword evidence="8" id="KW-0511">Multifunctional enzyme</keyword>
<dbReference type="SUPFAM" id="SSF51735">
    <property type="entry name" value="NAD(P)-binding Rossmann-fold domains"/>
    <property type="match status" value="1"/>
</dbReference>
<comment type="caution">
    <text evidence="12">The sequence shown here is derived from an EMBL/GenBank/DDBJ whole genome shotgun (WGS) entry which is preliminary data.</text>
</comment>
<dbReference type="GO" id="GO:0016507">
    <property type="term" value="C:mitochondrial fatty acid beta-oxidation multienzyme complex"/>
    <property type="evidence" value="ECO:0007669"/>
    <property type="project" value="TreeGrafter"/>
</dbReference>
<dbReference type="EMBL" id="LJSK01000033">
    <property type="protein sequence ID" value="KPI89054.1"/>
    <property type="molecule type" value="Genomic_DNA"/>
</dbReference>
<dbReference type="UniPathway" id="UPA00659"/>
<dbReference type="Pfam" id="PF00725">
    <property type="entry name" value="3HCDH"/>
    <property type="match status" value="2"/>
</dbReference>
<dbReference type="PANTHER" id="PTHR43612">
    <property type="entry name" value="TRIFUNCTIONAL ENZYME SUBUNIT ALPHA"/>
    <property type="match status" value="1"/>
</dbReference>
<dbReference type="InterPro" id="IPR006108">
    <property type="entry name" value="3HC_DH_C"/>
</dbReference>
<keyword evidence="6" id="KW-0443">Lipid metabolism</keyword>
<dbReference type="InterPro" id="IPR050136">
    <property type="entry name" value="FA_oxidation_alpha_subunit"/>
</dbReference>
<keyword evidence="5" id="KW-0520">NAD</keyword>
<sequence length="816" mass="89227">MRRFPVPRSLFASIGAVTGRVAQSTQSGGAAAAATPNAAAAATSPPSVTKSTVTAYDFPTGILRNRVWQTQQAGRHITVYVDSGRIAWIVMNRAESSANALGEEFMKDLSTAMDIVESLVAKNAAQVAILASAKSTFCVGADVDQMYPMTDLSMAVEVPKMGHALFNRIQSAPFPVVAAINGLALGGGFELSLACHQRLLASDAKVGFPECMLGLLPGAGGTVRTQRLCGLTKTVQWIMTSKQVRPREAKSAGVCDAIIPSESRWKGEHRFYDGVRQWVAKHLSDKPAKPSKRKHITLIDRVLEQTTFGRRKVANETIKTLNKKTKGKYIAQYKALECIMYAATHSNEKSFEKESRGFAELLCSPEAKNLMSLYFLQEGMKKSAEKIGVPKEKLRHVHRVGVIGAGVMGAGIAHLFASKDISVAVKDLNEGAVAKGVERVRGEFEREVKRKRLDAAGLEKKMRLVTGGTTDVVLRNTDIIVEAAVEVMDVKKKLIQQLEKDGILNEKNLFATNTSSLSLTEMQSAARYPQNIVGMHFFNPVSKMPLVEVVKGKSTSAEAAATIYNLALRTGKIPIIVNDGPGFLVNRILGVYMAEAGRLAVEEHCHPADVDGAMLSFGMPMGPFRLLDEVGMDVACHVGPVLSQGLKSRRFEVSSSIEQMMKDGYLGRKNNKGFYLYDDKGKETGLSSSVVHKYLGRDLSSTVSETEIVDRCVLLMLNEATRILDEGIATSPEDVDAGMIWGTGFPAFRGGLLQYADHRGLNHIVTALEQLQRKTKKDHFAPTESLRKMAAESKRFFLKRPYVPYQERHGFPKVNF</sequence>
<feature type="domain" description="3-hydroxyacyl-CoA dehydrogenase C-terminal" evidence="10">
    <location>
        <begin position="708"/>
        <end position="793"/>
    </location>
</feature>
<dbReference type="GO" id="GO:0016853">
    <property type="term" value="F:isomerase activity"/>
    <property type="evidence" value="ECO:0007669"/>
    <property type="project" value="UniProtKB-KW"/>
</dbReference>
<dbReference type="VEuPathDB" id="TriTrypDB:Lsey_0033_0320"/>
<keyword evidence="13" id="KW-1185">Reference proteome</keyword>
<reference evidence="12 13" key="1">
    <citation type="journal article" date="2015" name="PLoS Pathog.">
        <title>Leptomonas seymouri: Adaptations to the Dixenous Life Cycle Analyzed by Genome Sequencing, Transcriptome Profiling and Co-infection with Leishmania donovani.</title>
        <authorList>
            <person name="Kraeva N."/>
            <person name="Butenko A."/>
            <person name="Hlavacova J."/>
            <person name="Kostygov A."/>
            <person name="Myskova J."/>
            <person name="Grybchuk D."/>
            <person name="Lestinova T."/>
            <person name="Votypka J."/>
            <person name="Volf P."/>
            <person name="Opperdoes F."/>
            <person name="Flegontov P."/>
            <person name="Lukes J."/>
            <person name="Yurchenko V."/>
        </authorList>
    </citation>
    <scope>NUCLEOTIDE SEQUENCE [LARGE SCALE GENOMIC DNA]</scope>
    <source>
        <strain evidence="12 13">ATCC 30220</strain>
    </source>
</reference>
<accession>A0A0N1PD28</accession>
<feature type="domain" description="3-hydroxyacyl-CoA dehydrogenase C-terminal" evidence="10">
    <location>
        <begin position="582"/>
        <end position="677"/>
    </location>
</feature>
<dbReference type="InterPro" id="IPR029045">
    <property type="entry name" value="ClpP/crotonase-like_dom_sf"/>
</dbReference>
<dbReference type="Pfam" id="PF00378">
    <property type="entry name" value="ECH_1"/>
    <property type="match status" value="1"/>
</dbReference>
<evidence type="ECO:0000259" key="11">
    <source>
        <dbReference type="Pfam" id="PF02737"/>
    </source>
</evidence>
<evidence type="ECO:0000256" key="4">
    <source>
        <dbReference type="ARBA" id="ARBA00023002"/>
    </source>
</evidence>
<dbReference type="OMA" id="ESTTIRW"/>
<dbReference type="GO" id="GO:0070403">
    <property type="term" value="F:NAD+ binding"/>
    <property type="evidence" value="ECO:0007669"/>
    <property type="project" value="InterPro"/>
</dbReference>
<evidence type="ECO:0000256" key="5">
    <source>
        <dbReference type="ARBA" id="ARBA00023027"/>
    </source>
</evidence>
<dbReference type="GO" id="GO:0004300">
    <property type="term" value="F:enoyl-CoA hydratase activity"/>
    <property type="evidence" value="ECO:0007669"/>
    <property type="project" value="TreeGrafter"/>
</dbReference>
<evidence type="ECO:0000259" key="10">
    <source>
        <dbReference type="Pfam" id="PF00725"/>
    </source>
</evidence>
<keyword evidence="12" id="KW-0413">Isomerase</keyword>
<name>A0A0N1PD28_LEPSE</name>
<dbReference type="InterPro" id="IPR001753">
    <property type="entry name" value="Enoyl-CoA_hydra/iso"/>
</dbReference>
<evidence type="ECO:0000256" key="1">
    <source>
        <dbReference type="ARBA" id="ARBA00005005"/>
    </source>
</evidence>
<evidence type="ECO:0000313" key="12">
    <source>
        <dbReference type="EMBL" id="KPI89054.1"/>
    </source>
</evidence>
<dbReference type="CDD" id="cd06558">
    <property type="entry name" value="crotonase-like"/>
    <property type="match status" value="1"/>
</dbReference>
<dbReference type="Proteomes" id="UP000038009">
    <property type="component" value="Unassembled WGS sequence"/>
</dbReference>
<dbReference type="InterPro" id="IPR006176">
    <property type="entry name" value="3-OHacyl-CoA_DH_NAD-bd"/>
</dbReference>
<evidence type="ECO:0000256" key="6">
    <source>
        <dbReference type="ARBA" id="ARBA00023098"/>
    </source>
</evidence>
<dbReference type="Gene3D" id="1.10.1040.50">
    <property type="match status" value="1"/>
</dbReference>
<protein>
    <submittedName>
        <fullName evidence="12">Putative Enoyl-CoA hydratase/Enoyl-CoA isomerase/3-hydroxyacyl-CoA dehydrogenase</fullName>
    </submittedName>
</protein>
<dbReference type="FunFam" id="3.40.50.720:FF:000009">
    <property type="entry name" value="Fatty oxidation complex, alpha subunit"/>
    <property type="match status" value="1"/>
</dbReference>
<evidence type="ECO:0000256" key="8">
    <source>
        <dbReference type="ARBA" id="ARBA00023268"/>
    </source>
</evidence>